<dbReference type="EMBL" id="CP001230">
    <property type="protein sequence ID" value="ACO04863.1"/>
    <property type="molecule type" value="Genomic_DNA"/>
</dbReference>
<dbReference type="Gene3D" id="3.40.50.150">
    <property type="entry name" value="Vaccinia Virus protein VP39"/>
    <property type="match status" value="1"/>
</dbReference>
<accession>C0QSX6</accession>
<gene>
    <name evidence="2" type="ordered locus">PERMA_2020</name>
</gene>
<organism evidence="2 3">
    <name type="scientific">Persephonella marina (strain DSM 14350 / EX-H1)</name>
    <dbReference type="NCBI Taxonomy" id="123214"/>
    <lineage>
        <taxon>Bacteria</taxon>
        <taxon>Pseudomonadati</taxon>
        <taxon>Aquificota</taxon>
        <taxon>Aquificia</taxon>
        <taxon>Aquificales</taxon>
        <taxon>Hydrogenothermaceae</taxon>
        <taxon>Persephonella</taxon>
    </lineage>
</organism>
<dbReference type="OrthoDB" id="9804312at2"/>
<evidence type="ECO:0000313" key="3">
    <source>
        <dbReference type="Proteomes" id="UP000001366"/>
    </source>
</evidence>
<reference evidence="2 3" key="1">
    <citation type="journal article" date="2009" name="J. Bacteriol.">
        <title>Complete and draft genome sequences of six members of the Aquificales.</title>
        <authorList>
            <person name="Reysenbach A.L."/>
            <person name="Hamamura N."/>
            <person name="Podar M."/>
            <person name="Griffiths E."/>
            <person name="Ferreira S."/>
            <person name="Hochstein R."/>
            <person name="Heidelberg J."/>
            <person name="Johnson J."/>
            <person name="Mead D."/>
            <person name="Pohorille A."/>
            <person name="Sarmiento M."/>
            <person name="Schweighofer K."/>
            <person name="Seshadri R."/>
            <person name="Voytek M.A."/>
        </authorList>
    </citation>
    <scope>NUCLEOTIDE SEQUENCE [LARGE SCALE GENOMIC DNA]</scope>
    <source>
        <strain evidence="3">DSM 14350 / EX-H1</strain>
    </source>
</reference>
<dbReference type="InterPro" id="IPR015985">
    <property type="entry name" value="TehB-like_dom"/>
</dbReference>
<sequence>MEADREKWNRRYTEEEFPWKEPSQILKKFYRLSRKGKALDIAAGLGRNSLFLAEKGFEVDAVELSDVAVEKLKNLHKNINVIQEDLDFFSIPEERYDLILNINYLNRRLFPQIIEGLKKDGVLIFETFLLEDDTQMKKDYLLRENELLHSFLKLHILFYEEKKKRKPTGEISYTASLVGIKRC</sequence>
<keyword evidence="3" id="KW-1185">Reference proteome</keyword>
<dbReference type="CDD" id="cd02440">
    <property type="entry name" value="AdoMet_MTases"/>
    <property type="match status" value="1"/>
</dbReference>
<dbReference type="RefSeq" id="WP_015898967.1">
    <property type="nucleotide sequence ID" value="NC_012440.1"/>
</dbReference>
<dbReference type="KEGG" id="pmx:PERMA_2020"/>
<name>C0QSX6_PERMH</name>
<dbReference type="Proteomes" id="UP000001366">
    <property type="component" value="Chromosome"/>
</dbReference>
<dbReference type="InterPro" id="IPR029063">
    <property type="entry name" value="SAM-dependent_MTases_sf"/>
</dbReference>
<dbReference type="Pfam" id="PF03848">
    <property type="entry name" value="TehB"/>
    <property type="match status" value="1"/>
</dbReference>
<evidence type="ECO:0000259" key="1">
    <source>
        <dbReference type="Pfam" id="PF03848"/>
    </source>
</evidence>
<dbReference type="PaxDb" id="123214-PERMA_2020"/>
<dbReference type="STRING" id="123214.PERMA_2020"/>
<proteinExistence type="predicted"/>
<dbReference type="eggNOG" id="COG4123">
    <property type="taxonomic scope" value="Bacteria"/>
</dbReference>
<dbReference type="PANTHER" id="PTHR43861">
    <property type="entry name" value="TRANS-ACONITATE 2-METHYLTRANSFERASE-RELATED"/>
    <property type="match status" value="1"/>
</dbReference>
<feature type="domain" description="Tellurite resistance methyltransferase TehB-like" evidence="1">
    <location>
        <begin position="34"/>
        <end position="119"/>
    </location>
</feature>
<dbReference type="AlphaFoldDB" id="C0QSX6"/>
<dbReference type="SUPFAM" id="SSF53335">
    <property type="entry name" value="S-adenosyl-L-methionine-dependent methyltransferases"/>
    <property type="match status" value="1"/>
</dbReference>
<protein>
    <submittedName>
        <fullName evidence="2">Tellurite resistance protein TehB</fullName>
    </submittedName>
</protein>
<dbReference type="HOGENOM" id="CLU_056435_5_3_0"/>
<evidence type="ECO:0000313" key="2">
    <source>
        <dbReference type="EMBL" id="ACO04863.1"/>
    </source>
</evidence>